<keyword evidence="3 8" id="KW-0812">Transmembrane</keyword>
<keyword evidence="10" id="KW-1185">Reference proteome</keyword>
<gene>
    <name evidence="9" type="ORF">M0811_03869</name>
</gene>
<keyword evidence="5 8" id="KW-1133">Transmembrane helix</keyword>
<sequence>MQSIKDKFNAIKEGVSSENNSLGTTDRLKGFVLLFILGIVSIAISFIRLTPVAFSPRKFALMYTLGNLIIIGSIGFLVGFKKQFSSMFEESRRLASILYLFLTFLTFYVATKSQKTIIVIPLLIMQIFSLFWYSLSYIPFGRTVVSSCLNICSNV</sequence>
<organism evidence="9 10">
    <name type="scientific">Anaeramoeba ignava</name>
    <name type="common">Anaerobic marine amoeba</name>
    <dbReference type="NCBI Taxonomy" id="1746090"/>
    <lineage>
        <taxon>Eukaryota</taxon>
        <taxon>Metamonada</taxon>
        <taxon>Anaeramoebidae</taxon>
        <taxon>Anaeramoeba</taxon>
    </lineage>
</organism>
<dbReference type="AlphaFoldDB" id="A0A9Q0RJ25"/>
<dbReference type="InterPro" id="IPR007305">
    <property type="entry name" value="Vesicle_transpt_Got1/SFT2"/>
</dbReference>
<evidence type="ECO:0000256" key="4">
    <source>
        <dbReference type="ARBA" id="ARBA00022927"/>
    </source>
</evidence>
<keyword evidence="6 8" id="KW-0472">Membrane</keyword>
<dbReference type="PANTHER" id="PTHR23137:SF6">
    <property type="entry name" value="VESICLE TRANSPORT PROTEIN"/>
    <property type="match status" value="1"/>
</dbReference>
<dbReference type="GO" id="GO:0015031">
    <property type="term" value="P:protein transport"/>
    <property type="evidence" value="ECO:0007669"/>
    <property type="project" value="UniProtKB-KW"/>
</dbReference>
<name>A0A9Q0RJ25_ANAIG</name>
<comment type="similarity">
    <text evidence="7 8">Belongs to the SFT2 family.</text>
</comment>
<dbReference type="Pfam" id="PF04178">
    <property type="entry name" value="Got1"/>
    <property type="match status" value="1"/>
</dbReference>
<evidence type="ECO:0000256" key="6">
    <source>
        <dbReference type="ARBA" id="ARBA00023136"/>
    </source>
</evidence>
<dbReference type="OrthoDB" id="73614at2759"/>
<dbReference type="EMBL" id="JAPDFW010000011">
    <property type="protein sequence ID" value="KAJ5080384.1"/>
    <property type="molecule type" value="Genomic_DNA"/>
</dbReference>
<proteinExistence type="inferred from homology"/>
<evidence type="ECO:0000256" key="2">
    <source>
        <dbReference type="ARBA" id="ARBA00022448"/>
    </source>
</evidence>
<evidence type="ECO:0000313" key="10">
    <source>
        <dbReference type="Proteomes" id="UP001149090"/>
    </source>
</evidence>
<accession>A0A9Q0RJ25</accession>
<feature type="transmembrane region" description="Helical" evidence="8">
    <location>
        <begin position="31"/>
        <end position="54"/>
    </location>
</feature>
<dbReference type="Proteomes" id="UP001149090">
    <property type="component" value="Unassembled WGS sequence"/>
</dbReference>
<dbReference type="InterPro" id="IPR011691">
    <property type="entry name" value="Vesicle_transpt_SFT2"/>
</dbReference>
<evidence type="ECO:0000256" key="3">
    <source>
        <dbReference type="ARBA" id="ARBA00022692"/>
    </source>
</evidence>
<comment type="function">
    <text evidence="8">May be involved in fusion of retrograde transport vesicles derived from an endocytic compartment with the Golgi complex.</text>
</comment>
<keyword evidence="4 8" id="KW-0653">Protein transport</keyword>
<dbReference type="GO" id="GO:0005737">
    <property type="term" value="C:cytoplasm"/>
    <property type="evidence" value="ECO:0007669"/>
    <property type="project" value="UniProtKB-ARBA"/>
</dbReference>
<comment type="caution">
    <text evidence="9">The sequence shown here is derived from an EMBL/GenBank/DDBJ whole genome shotgun (WGS) entry which is preliminary data.</text>
</comment>
<reference evidence="9" key="1">
    <citation type="submission" date="2022-10" db="EMBL/GenBank/DDBJ databases">
        <title>Novel sulphate-reducing endosymbionts in the free-living metamonad Anaeramoeba.</title>
        <authorList>
            <person name="Jerlstrom-Hultqvist J."/>
            <person name="Cepicka I."/>
            <person name="Gallot-Lavallee L."/>
            <person name="Salas-Leiva D."/>
            <person name="Curtis B.A."/>
            <person name="Zahonova K."/>
            <person name="Pipaliya S."/>
            <person name="Dacks J."/>
            <person name="Roger A.J."/>
        </authorList>
    </citation>
    <scope>NUCLEOTIDE SEQUENCE</scope>
    <source>
        <strain evidence="9">BMAN</strain>
    </source>
</reference>
<evidence type="ECO:0000256" key="5">
    <source>
        <dbReference type="ARBA" id="ARBA00022989"/>
    </source>
</evidence>
<dbReference type="OMA" id="RLQCFLG"/>
<keyword evidence="2 8" id="KW-0813">Transport</keyword>
<evidence type="ECO:0000256" key="8">
    <source>
        <dbReference type="RuleBase" id="RU363111"/>
    </source>
</evidence>
<comment type="subcellular location">
    <subcellularLocation>
        <location evidence="1 8">Membrane</location>
        <topology evidence="1 8">Multi-pass membrane protein</topology>
    </subcellularLocation>
</comment>
<protein>
    <recommendedName>
        <fullName evidence="8">Vesicle transport protein</fullName>
    </recommendedName>
</protein>
<evidence type="ECO:0000256" key="1">
    <source>
        <dbReference type="ARBA" id="ARBA00004141"/>
    </source>
</evidence>
<dbReference type="GO" id="GO:0016020">
    <property type="term" value="C:membrane"/>
    <property type="evidence" value="ECO:0007669"/>
    <property type="project" value="UniProtKB-SubCell"/>
</dbReference>
<feature type="transmembrane region" description="Helical" evidence="8">
    <location>
        <begin position="60"/>
        <end position="80"/>
    </location>
</feature>
<dbReference type="GO" id="GO:0012505">
    <property type="term" value="C:endomembrane system"/>
    <property type="evidence" value="ECO:0007669"/>
    <property type="project" value="UniProtKB-ARBA"/>
</dbReference>
<feature type="transmembrane region" description="Helical" evidence="8">
    <location>
        <begin position="92"/>
        <end position="110"/>
    </location>
</feature>
<evidence type="ECO:0000256" key="7">
    <source>
        <dbReference type="ARBA" id="ARBA00025800"/>
    </source>
</evidence>
<evidence type="ECO:0000313" key="9">
    <source>
        <dbReference type="EMBL" id="KAJ5080384.1"/>
    </source>
</evidence>
<dbReference type="GO" id="GO:0016192">
    <property type="term" value="P:vesicle-mediated transport"/>
    <property type="evidence" value="ECO:0007669"/>
    <property type="project" value="InterPro"/>
</dbReference>
<feature type="transmembrane region" description="Helical" evidence="8">
    <location>
        <begin position="116"/>
        <end position="135"/>
    </location>
</feature>
<dbReference type="PANTHER" id="PTHR23137">
    <property type="entry name" value="VESICLE TRANSPORT PROTEIN-RELATED"/>
    <property type="match status" value="1"/>
</dbReference>